<feature type="domain" description="PAC" evidence="14">
    <location>
        <begin position="696"/>
        <end position="749"/>
    </location>
</feature>
<dbReference type="PROSITE" id="PS50113">
    <property type="entry name" value="PAC"/>
    <property type="match status" value="4"/>
</dbReference>
<dbReference type="InterPro" id="IPR003594">
    <property type="entry name" value="HATPase_dom"/>
</dbReference>
<feature type="domain" description="Response regulatory" evidence="12">
    <location>
        <begin position="1167"/>
        <end position="1283"/>
    </location>
</feature>
<dbReference type="SMART" id="SM00086">
    <property type="entry name" value="PAC"/>
    <property type="match status" value="4"/>
</dbReference>
<feature type="modified residue" description="4-aspartylphosphate" evidence="8">
    <location>
        <position position="60"/>
    </location>
</feature>
<dbReference type="InterPro" id="IPR003661">
    <property type="entry name" value="HisK_dim/P_dom"/>
</dbReference>
<sequence length="1284" mass="146529">MSDKPTYTILVVDDSAEDREIFCRYLYQEKSCSYQILEAELISQALEICDRTLPDLIVLDYLLPDENGLAFLQEWQKRYTNTVVPVIILTGQGNESIAAEVIKSGAQDYWVKGKLNSSVVCQRTQSILQQLELKRQIARQQEQQHLVNSISLRIRESLRLEQVLQRTVEEVREFLQTDRVLIYKFLPDFSGVMVAESVLPTYRVCLNLQFEDVCFKENYLQPYRQGRVFVASDIDIADIAECHREMLKSFQVRANLVVPLLLSNYNTSETSCLISKPETEYNLWGLLIAHQCDRPRQWQNDEIDLLQQLALQLAIAIQQAEMYERVEAELYQRIDTELLERQRVAAEFRALVENATDIIYRIDLEMRAVYFNPAIEKLMQQPVSNLIGKTLQDLGICAEIINLWRTTLDQIIQTKTQETIEHPFPDFNSSTWFQIRIVPEFNEVGEVYSFLCIARDISQGKRQEQMLKFQAKVLERIHDAVVSTDISGKICTWNRGAEKLYGYSAAEAIGQDIKILYYPEDWPQFQSLIFLRLLEKGNHEVEFRNLTKSGEEIYISLRLSVIRDKQGNIIHLIGCSNDISKQREALREREKIEQQLQQLNQELEARVEQRTAELQESQRFIQSITDNTPNIIYIYDLEEQRNIYCNREIGTILGYSPEEIQGMGSSMIFNLHHPNELDMIVSYHETLLHLKDGEQHHCEYQMRDVNGKWHWILSQNTVFLRDKKGKVKQIVGNAQDITERKRSEEKLENLSERLSLAITSGGFGIWEWDILPNQLIWDERMYELYGLDKSDVPETIYQTWANALHPQDREMAETAIQQALRGEKEYSPEFRVVLPNSSIRYIKAYALVQRDNSGEPQRMVGVNFDITPAKEAEKQLRQVNEQLTLTNAELDRATRLKDEFLANMSHELRTPLNAILGMSEGLQDGVFGNLSEQQKHAINSIDRSGYHLLALINDVLDLAKVESGKLELQLAPASITYLCTNSLTFVRQQALKKNIQLTTEIPEGLGDIVVDELRIRQVLINLLNNAVKFTPDGGSVKLQVKAIFSVPQNLLQFLVIDTGIGLTPENASQLFQPFIQIDSSLNRQYSGTGLGLALVRRLVELHQGTVGVTSELGQGSCFTVCLPYIVGSEPPIQTALSSCPPITSEELKLSPIPPISTNSPKKNSSTTLLLVEDNELNIVTISSYLSSKGYKIEIAKNGEEGVRLAKSLSPDLILMDIQLPKVDGLEAIRQIRAEQRLTSTPIIALTALAMTGDQEKCLNAGANDYLSKPVKLKQLVEKIEHLLN</sequence>
<dbReference type="InterPro" id="IPR000700">
    <property type="entry name" value="PAS-assoc_C"/>
</dbReference>
<dbReference type="Pfam" id="PF00512">
    <property type="entry name" value="HisKA"/>
    <property type="match status" value="1"/>
</dbReference>
<keyword evidence="7" id="KW-0902">Two-component regulatory system</keyword>
<comment type="catalytic activity">
    <reaction evidence="1">
        <text>ATP + protein L-histidine = ADP + protein N-phospho-L-histidine.</text>
        <dbReference type="EC" id="2.7.13.3"/>
    </reaction>
</comment>
<evidence type="ECO:0000259" key="12">
    <source>
        <dbReference type="PROSITE" id="PS50110"/>
    </source>
</evidence>
<dbReference type="InterPro" id="IPR035965">
    <property type="entry name" value="PAS-like_dom_sf"/>
</dbReference>
<dbReference type="SUPFAM" id="SSF55785">
    <property type="entry name" value="PYP-like sensor domain (PAS domain)"/>
    <property type="match status" value="4"/>
</dbReference>
<dbReference type="InterPro" id="IPR001789">
    <property type="entry name" value="Sig_transdc_resp-reg_receiver"/>
</dbReference>
<dbReference type="InterPro" id="IPR036097">
    <property type="entry name" value="HisK_dim/P_sf"/>
</dbReference>
<dbReference type="Gene3D" id="2.10.70.100">
    <property type="match status" value="1"/>
</dbReference>
<feature type="coiled-coil region" evidence="9">
    <location>
        <begin position="733"/>
        <end position="760"/>
    </location>
</feature>
<name>A0ABR9UBM2_9CYAN</name>
<feature type="coiled-coil region" evidence="9">
    <location>
        <begin position="869"/>
        <end position="896"/>
    </location>
</feature>
<dbReference type="CDD" id="cd17546">
    <property type="entry name" value="REC_hyHK_CKI1_RcsC-like"/>
    <property type="match status" value="1"/>
</dbReference>
<protein>
    <recommendedName>
        <fullName evidence="3">histidine kinase</fullName>
        <ecNumber evidence="3">2.7.13.3</ecNumber>
    </recommendedName>
</protein>
<feature type="domain" description="Phytochrome chromophore attachment site" evidence="10">
    <location>
        <begin position="159"/>
        <end position="312"/>
    </location>
</feature>
<keyword evidence="4 8" id="KW-0597">Phosphoprotein</keyword>
<evidence type="ECO:0000256" key="3">
    <source>
        <dbReference type="ARBA" id="ARBA00012438"/>
    </source>
</evidence>
<feature type="domain" description="PAS" evidence="13">
    <location>
        <begin position="777"/>
        <end position="823"/>
    </location>
</feature>
<dbReference type="PROSITE" id="PS50046">
    <property type="entry name" value="PHYTOCHROME_2"/>
    <property type="match status" value="1"/>
</dbReference>
<dbReference type="SUPFAM" id="SSF52172">
    <property type="entry name" value="CheY-like"/>
    <property type="match status" value="2"/>
</dbReference>
<evidence type="ECO:0000259" key="10">
    <source>
        <dbReference type="PROSITE" id="PS50046"/>
    </source>
</evidence>
<evidence type="ECO:0000256" key="1">
    <source>
        <dbReference type="ARBA" id="ARBA00000085"/>
    </source>
</evidence>
<dbReference type="SUPFAM" id="SSF47384">
    <property type="entry name" value="Homodimeric domain of signal transducing histidine kinase"/>
    <property type="match status" value="1"/>
</dbReference>
<feature type="domain" description="PAS" evidence="13">
    <location>
        <begin position="344"/>
        <end position="391"/>
    </location>
</feature>
<feature type="modified residue" description="4-aspartylphosphate" evidence="8">
    <location>
        <position position="1216"/>
    </location>
</feature>
<dbReference type="SMART" id="SM00387">
    <property type="entry name" value="HATPase_c"/>
    <property type="match status" value="1"/>
</dbReference>
<dbReference type="InterPro" id="IPR036890">
    <property type="entry name" value="HATPase_C_sf"/>
</dbReference>
<feature type="domain" description="PAS" evidence="13">
    <location>
        <begin position="466"/>
        <end position="537"/>
    </location>
</feature>
<feature type="domain" description="PAC" evidence="14">
    <location>
        <begin position="826"/>
        <end position="878"/>
    </location>
</feature>
<evidence type="ECO:0000256" key="6">
    <source>
        <dbReference type="ARBA" id="ARBA00022777"/>
    </source>
</evidence>
<dbReference type="InterPro" id="IPR003018">
    <property type="entry name" value="GAF"/>
</dbReference>
<evidence type="ECO:0000313" key="16">
    <source>
        <dbReference type="Proteomes" id="UP000640725"/>
    </source>
</evidence>
<dbReference type="CDD" id="cd16922">
    <property type="entry name" value="HATPase_EvgS-ArcB-TorS-like"/>
    <property type="match status" value="1"/>
</dbReference>
<evidence type="ECO:0000256" key="9">
    <source>
        <dbReference type="SAM" id="Coils"/>
    </source>
</evidence>
<evidence type="ECO:0000313" key="15">
    <source>
        <dbReference type="EMBL" id="MBE9143868.1"/>
    </source>
</evidence>
<keyword evidence="5" id="KW-0808">Transferase</keyword>
<comment type="similarity">
    <text evidence="2">In the N-terminal section; belongs to the phytochrome family.</text>
</comment>
<dbReference type="EC" id="2.7.13.3" evidence="3"/>
<organism evidence="15 16">
    <name type="scientific">Planktothrix mougeotii LEGE 06226</name>
    <dbReference type="NCBI Taxonomy" id="1828728"/>
    <lineage>
        <taxon>Bacteria</taxon>
        <taxon>Bacillati</taxon>
        <taxon>Cyanobacteriota</taxon>
        <taxon>Cyanophyceae</taxon>
        <taxon>Oscillatoriophycideae</taxon>
        <taxon>Oscillatoriales</taxon>
        <taxon>Microcoleaceae</taxon>
        <taxon>Planktothrix</taxon>
    </lineage>
</organism>
<dbReference type="Pfam" id="PF13426">
    <property type="entry name" value="PAS_9"/>
    <property type="match status" value="1"/>
</dbReference>
<dbReference type="CDD" id="cd00082">
    <property type="entry name" value="HisKA"/>
    <property type="match status" value="1"/>
</dbReference>
<feature type="coiled-coil region" evidence="9">
    <location>
        <begin position="582"/>
        <end position="620"/>
    </location>
</feature>
<dbReference type="EMBL" id="JADEWU010000021">
    <property type="protein sequence ID" value="MBE9143868.1"/>
    <property type="molecule type" value="Genomic_DNA"/>
</dbReference>
<dbReference type="Pfam" id="PF08447">
    <property type="entry name" value="PAS_3"/>
    <property type="match status" value="2"/>
</dbReference>
<dbReference type="PROSITE" id="PS50112">
    <property type="entry name" value="PAS"/>
    <property type="match status" value="4"/>
</dbReference>
<dbReference type="Pfam" id="PF00072">
    <property type="entry name" value="Response_reg"/>
    <property type="match status" value="2"/>
</dbReference>
<dbReference type="InterPro" id="IPR029016">
    <property type="entry name" value="GAF-like_dom_sf"/>
</dbReference>
<feature type="domain" description="PAC" evidence="14">
    <location>
        <begin position="414"/>
        <end position="469"/>
    </location>
</feature>
<dbReference type="PROSITE" id="PS50109">
    <property type="entry name" value="HIS_KIN"/>
    <property type="match status" value="1"/>
</dbReference>
<dbReference type="PROSITE" id="PS50110">
    <property type="entry name" value="RESPONSE_REGULATORY"/>
    <property type="match status" value="2"/>
</dbReference>
<reference evidence="15 16" key="1">
    <citation type="submission" date="2020-10" db="EMBL/GenBank/DDBJ databases">
        <authorList>
            <person name="Castelo-Branco R."/>
            <person name="Eusebio N."/>
            <person name="Adriana R."/>
            <person name="Vieira A."/>
            <person name="Brugerolle De Fraissinette N."/>
            <person name="Rezende De Castro R."/>
            <person name="Schneider M.P."/>
            <person name="Vasconcelos V."/>
            <person name="Leao P.N."/>
        </authorList>
    </citation>
    <scope>NUCLEOTIDE SEQUENCE [LARGE SCALE GENOMIC DNA]</scope>
    <source>
        <strain evidence="15 16">LEGE 06226</strain>
    </source>
</reference>
<dbReference type="Proteomes" id="UP000640725">
    <property type="component" value="Unassembled WGS sequence"/>
</dbReference>
<dbReference type="CDD" id="cd00156">
    <property type="entry name" value="REC"/>
    <property type="match status" value="1"/>
</dbReference>
<keyword evidence="16" id="KW-1185">Reference proteome</keyword>
<feature type="domain" description="PAS" evidence="13">
    <location>
        <begin position="617"/>
        <end position="691"/>
    </location>
</feature>
<feature type="domain" description="PAC" evidence="14">
    <location>
        <begin position="539"/>
        <end position="591"/>
    </location>
</feature>
<evidence type="ECO:0000259" key="11">
    <source>
        <dbReference type="PROSITE" id="PS50109"/>
    </source>
</evidence>
<keyword evidence="6" id="KW-0418">Kinase</keyword>
<evidence type="ECO:0000259" key="14">
    <source>
        <dbReference type="PROSITE" id="PS50113"/>
    </source>
</evidence>
<dbReference type="PANTHER" id="PTHR43047:SF63">
    <property type="entry name" value="HISTIDINE KINASE"/>
    <property type="match status" value="1"/>
</dbReference>
<proteinExistence type="inferred from homology"/>
<keyword evidence="9" id="KW-0175">Coiled coil</keyword>
<dbReference type="Pfam" id="PF02518">
    <property type="entry name" value="HATPase_c"/>
    <property type="match status" value="1"/>
</dbReference>
<comment type="caution">
    <text evidence="15">The sequence shown here is derived from an EMBL/GenBank/DDBJ whole genome shotgun (WGS) entry which is preliminary data.</text>
</comment>
<accession>A0ABR9UBM2</accession>
<dbReference type="Gene3D" id="1.10.287.130">
    <property type="match status" value="1"/>
</dbReference>
<dbReference type="CDD" id="cd00130">
    <property type="entry name" value="PAS"/>
    <property type="match status" value="4"/>
</dbReference>
<dbReference type="InterPro" id="IPR005467">
    <property type="entry name" value="His_kinase_dom"/>
</dbReference>
<dbReference type="InterPro" id="IPR000014">
    <property type="entry name" value="PAS"/>
</dbReference>
<dbReference type="InterPro" id="IPR013656">
    <property type="entry name" value="PAS_4"/>
</dbReference>
<feature type="domain" description="Histidine kinase" evidence="11">
    <location>
        <begin position="903"/>
        <end position="1126"/>
    </location>
</feature>
<dbReference type="InterPro" id="IPR016132">
    <property type="entry name" value="Phyto_chromo_attachment"/>
</dbReference>
<dbReference type="Gene3D" id="3.30.565.10">
    <property type="entry name" value="Histidine kinase-like ATPase, C-terminal domain"/>
    <property type="match status" value="1"/>
</dbReference>
<evidence type="ECO:0000259" key="13">
    <source>
        <dbReference type="PROSITE" id="PS50112"/>
    </source>
</evidence>
<dbReference type="SMART" id="SM00065">
    <property type="entry name" value="GAF"/>
    <property type="match status" value="1"/>
</dbReference>
<dbReference type="PANTHER" id="PTHR43047">
    <property type="entry name" value="TWO-COMPONENT HISTIDINE PROTEIN KINASE"/>
    <property type="match status" value="1"/>
</dbReference>
<dbReference type="Gene3D" id="3.40.50.2300">
    <property type="match status" value="2"/>
</dbReference>
<dbReference type="SUPFAM" id="SSF55781">
    <property type="entry name" value="GAF domain-like"/>
    <property type="match status" value="1"/>
</dbReference>
<evidence type="ECO:0000256" key="5">
    <source>
        <dbReference type="ARBA" id="ARBA00022679"/>
    </source>
</evidence>
<dbReference type="SMART" id="SM00448">
    <property type="entry name" value="REC"/>
    <property type="match status" value="2"/>
</dbReference>
<evidence type="ECO:0000256" key="4">
    <source>
        <dbReference type="ARBA" id="ARBA00022553"/>
    </source>
</evidence>
<dbReference type="Gene3D" id="3.30.450.40">
    <property type="match status" value="1"/>
</dbReference>
<dbReference type="Pfam" id="PF01590">
    <property type="entry name" value="GAF"/>
    <property type="match status" value="1"/>
</dbReference>
<dbReference type="NCBIfam" id="TIGR00229">
    <property type="entry name" value="sensory_box"/>
    <property type="match status" value="3"/>
</dbReference>
<dbReference type="Gene3D" id="3.30.450.20">
    <property type="entry name" value="PAS domain"/>
    <property type="match status" value="4"/>
</dbReference>
<dbReference type="RefSeq" id="WP_193869396.1">
    <property type="nucleotide sequence ID" value="NZ_JADEWU010000021.1"/>
</dbReference>
<evidence type="ECO:0000256" key="2">
    <source>
        <dbReference type="ARBA" id="ARBA00006402"/>
    </source>
</evidence>
<feature type="domain" description="Response regulatory" evidence="12">
    <location>
        <begin position="8"/>
        <end position="127"/>
    </location>
</feature>
<dbReference type="Pfam" id="PF08448">
    <property type="entry name" value="PAS_4"/>
    <property type="match status" value="1"/>
</dbReference>
<dbReference type="InterPro" id="IPR004358">
    <property type="entry name" value="Sig_transdc_His_kin-like_C"/>
</dbReference>
<dbReference type="SUPFAM" id="SSF55874">
    <property type="entry name" value="ATPase domain of HSP90 chaperone/DNA topoisomerase II/histidine kinase"/>
    <property type="match status" value="1"/>
</dbReference>
<evidence type="ECO:0000256" key="7">
    <source>
        <dbReference type="ARBA" id="ARBA00023012"/>
    </source>
</evidence>
<dbReference type="InterPro" id="IPR013655">
    <property type="entry name" value="PAS_fold_3"/>
</dbReference>
<dbReference type="InterPro" id="IPR011006">
    <property type="entry name" value="CheY-like_superfamily"/>
</dbReference>
<dbReference type="InterPro" id="IPR001610">
    <property type="entry name" value="PAC"/>
</dbReference>
<evidence type="ECO:0000256" key="8">
    <source>
        <dbReference type="PROSITE-ProRule" id="PRU00169"/>
    </source>
</evidence>
<gene>
    <name evidence="15" type="ORF">IQ236_11630</name>
</gene>
<dbReference type="SMART" id="SM00388">
    <property type="entry name" value="HisKA"/>
    <property type="match status" value="1"/>
</dbReference>
<dbReference type="SMART" id="SM00091">
    <property type="entry name" value="PAS"/>
    <property type="match status" value="4"/>
</dbReference>
<dbReference type="PRINTS" id="PR00344">
    <property type="entry name" value="BCTRLSENSOR"/>
</dbReference>